<name>A0A9N7YW08_PLEPL</name>
<dbReference type="Proteomes" id="UP001153269">
    <property type="component" value="Unassembled WGS sequence"/>
</dbReference>
<organism evidence="2 3">
    <name type="scientific">Pleuronectes platessa</name>
    <name type="common">European plaice</name>
    <dbReference type="NCBI Taxonomy" id="8262"/>
    <lineage>
        <taxon>Eukaryota</taxon>
        <taxon>Metazoa</taxon>
        <taxon>Chordata</taxon>
        <taxon>Craniata</taxon>
        <taxon>Vertebrata</taxon>
        <taxon>Euteleostomi</taxon>
        <taxon>Actinopterygii</taxon>
        <taxon>Neopterygii</taxon>
        <taxon>Teleostei</taxon>
        <taxon>Neoteleostei</taxon>
        <taxon>Acanthomorphata</taxon>
        <taxon>Carangaria</taxon>
        <taxon>Pleuronectiformes</taxon>
        <taxon>Pleuronectoidei</taxon>
        <taxon>Pleuronectidae</taxon>
        <taxon>Pleuronectes</taxon>
    </lineage>
</organism>
<gene>
    <name evidence="2" type="ORF">PLEPLA_LOCUS34218</name>
</gene>
<feature type="region of interest" description="Disordered" evidence="1">
    <location>
        <begin position="130"/>
        <end position="155"/>
    </location>
</feature>
<evidence type="ECO:0000256" key="1">
    <source>
        <dbReference type="SAM" id="MobiDB-lite"/>
    </source>
</evidence>
<accession>A0A9N7YW08</accession>
<dbReference type="EMBL" id="CADEAL010003917">
    <property type="protein sequence ID" value="CAB1446492.1"/>
    <property type="molecule type" value="Genomic_DNA"/>
</dbReference>
<sequence length="155" mass="16381">MPTSCPIPVLVSLTYPSSTSRKKPAIGFTEEERRDEMTSANATIMMVSHIARGLAGDLRGATAKKQVVKSGTASQRCGGEVCLQTAPSSAPKPQPLLSDVCVPSLMKKFWYLGETLLSAEQTLPPLCPRAPHSHTAAPHTTAVPSGLWSHLSGSS</sequence>
<comment type="caution">
    <text evidence="2">The sequence shown here is derived from an EMBL/GenBank/DDBJ whole genome shotgun (WGS) entry which is preliminary data.</text>
</comment>
<evidence type="ECO:0000313" key="3">
    <source>
        <dbReference type="Proteomes" id="UP001153269"/>
    </source>
</evidence>
<proteinExistence type="predicted"/>
<protein>
    <submittedName>
        <fullName evidence="2">Uncharacterized protein</fullName>
    </submittedName>
</protein>
<keyword evidence="3" id="KW-1185">Reference proteome</keyword>
<dbReference type="AlphaFoldDB" id="A0A9N7YW08"/>
<evidence type="ECO:0000313" key="2">
    <source>
        <dbReference type="EMBL" id="CAB1446492.1"/>
    </source>
</evidence>
<reference evidence="2" key="1">
    <citation type="submission" date="2020-03" db="EMBL/GenBank/DDBJ databases">
        <authorList>
            <person name="Weist P."/>
        </authorList>
    </citation>
    <scope>NUCLEOTIDE SEQUENCE</scope>
</reference>